<dbReference type="InterPro" id="IPR020846">
    <property type="entry name" value="MFS_dom"/>
</dbReference>
<feature type="transmembrane region" description="Helical" evidence="9">
    <location>
        <begin position="243"/>
        <end position="267"/>
    </location>
</feature>
<dbReference type="GO" id="GO:0005886">
    <property type="term" value="C:plasma membrane"/>
    <property type="evidence" value="ECO:0007669"/>
    <property type="project" value="UniProtKB-SubCell"/>
</dbReference>
<keyword evidence="12" id="KW-1185">Reference proteome</keyword>
<dbReference type="Pfam" id="PF07690">
    <property type="entry name" value="MFS_1"/>
    <property type="match status" value="1"/>
</dbReference>
<keyword evidence="4" id="KW-1003">Cell membrane</keyword>
<evidence type="ECO:0000256" key="2">
    <source>
        <dbReference type="ARBA" id="ARBA00006236"/>
    </source>
</evidence>
<keyword evidence="7 9" id="KW-0472">Membrane</keyword>
<feature type="transmembrane region" description="Helical" evidence="9">
    <location>
        <begin position="399"/>
        <end position="420"/>
    </location>
</feature>
<gene>
    <name evidence="11" type="ORF">BN000_00785</name>
</gene>
<feature type="domain" description="Major facilitator superfamily (MFS) profile" evidence="10">
    <location>
        <begin position="39"/>
        <end position="428"/>
    </location>
</feature>
<organism evidence="11 12">
    <name type="scientific">Mycobacterium europaeum</name>
    <dbReference type="NCBI Taxonomy" id="761804"/>
    <lineage>
        <taxon>Bacteria</taxon>
        <taxon>Bacillati</taxon>
        <taxon>Actinomycetota</taxon>
        <taxon>Actinomycetes</taxon>
        <taxon>Mycobacteriales</taxon>
        <taxon>Mycobacteriaceae</taxon>
        <taxon>Mycobacterium</taxon>
        <taxon>Mycobacterium simiae complex</taxon>
    </lineage>
</organism>
<sequence length="439" mass="45283">MLADQTAKPQARTGSRLDKTFDIDSRSDAGPRAPLRARLLVMLGALSAFGPVTTDVYLPSLPQAAAALHTTPAGIQSSLTACLFGLAAGQLIAGPLSDSWGRRRPLLAAMAVFVLASALCASAPNIVTLDLFRLLQGCAGAAGIAICFAIVRDLYSGRAAARAYSILMAVNAIAPVISPTVGAQLLRITNWRGVFLALAGLGLIFVGCAYAWVDETLPVARRARGGFAVRADALRRLIADPGFTGYALAGGFTFTTMFAYISASPFIFEGLFQMSAQQFALFFALNAAGVLLANAVNARLLQHFSPRTLLDLGLVGVAGGAAAVFLVIVTTHHNPYLWALVVPLFVMVASTGLTMPNAAALALDQHPDTAGTAAAALGMIQFALGAIAAPITGLDRHSAIPLGATVLAAGAFAVFARIMAPRKQLDTKPSAAVATGNAG</sequence>
<keyword evidence="3" id="KW-0813">Transport</keyword>
<proteinExistence type="inferred from homology"/>
<feature type="transmembrane region" description="Helical" evidence="9">
    <location>
        <begin position="163"/>
        <end position="182"/>
    </location>
</feature>
<feature type="transmembrane region" description="Helical" evidence="9">
    <location>
        <begin position="133"/>
        <end position="151"/>
    </location>
</feature>
<name>A0A0U1CZU8_9MYCO</name>
<feature type="transmembrane region" description="Helical" evidence="9">
    <location>
        <begin position="73"/>
        <end position="94"/>
    </location>
</feature>
<feature type="transmembrane region" description="Helical" evidence="9">
    <location>
        <begin position="309"/>
        <end position="330"/>
    </location>
</feature>
<feature type="transmembrane region" description="Helical" evidence="9">
    <location>
        <begin position="336"/>
        <end position="361"/>
    </location>
</feature>
<dbReference type="Proteomes" id="UP000199601">
    <property type="component" value="Unassembled WGS sequence"/>
</dbReference>
<dbReference type="FunFam" id="1.20.1720.10:FF:000005">
    <property type="entry name" value="Bcr/CflA family efflux transporter"/>
    <property type="match status" value="1"/>
</dbReference>
<reference evidence="12" key="1">
    <citation type="submission" date="2015-03" db="EMBL/GenBank/DDBJ databases">
        <authorList>
            <person name="Urmite Genomes"/>
        </authorList>
    </citation>
    <scope>NUCLEOTIDE SEQUENCE [LARGE SCALE GENOMIC DNA]</scope>
    <source>
        <strain evidence="12">CSUR P1344</strain>
    </source>
</reference>
<dbReference type="PANTHER" id="PTHR42718">
    <property type="entry name" value="MAJOR FACILITATOR SUPERFAMILY MULTIDRUG TRANSPORTER MFSC"/>
    <property type="match status" value="1"/>
</dbReference>
<dbReference type="EMBL" id="CTEC01000001">
    <property type="protein sequence ID" value="CQD04292.1"/>
    <property type="molecule type" value="Genomic_DNA"/>
</dbReference>
<feature type="transmembrane region" description="Helical" evidence="9">
    <location>
        <begin position="279"/>
        <end position="297"/>
    </location>
</feature>
<protein>
    <submittedName>
        <fullName evidence="11">Permease of the major facilitator superfamily protein</fullName>
    </submittedName>
</protein>
<evidence type="ECO:0000256" key="9">
    <source>
        <dbReference type="SAM" id="Phobius"/>
    </source>
</evidence>
<dbReference type="AlphaFoldDB" id="A0A0U1CZU8"/>
<dbReference type="NCBIfam" id="TIGR00710">
    <property type="entry name" value="efflux_Bcr_CflA"/>
    <property type="match status" value="1"/>
</dbReference>
<feature type="transmembrane region" description="Helical" evidence="9">
    <location>
        <begin position="106"/>
        <end position="127"/>
    </location>
</feature>
<comment type="subcellular location">
    <subcellularLocation>
        <location evidence="1">Cell membrane</location>
        <topology evidence="1">Multi-pass membrane protein</topology>
    </subcellularLocation>
</comment>
<dbReference type="CDD" id="cd17320">
    <property type="entry name" value="MFS_MdfA_MDR_like"/>
    <property type="match status" value="1"/>
</dbReference>
<evidence type="ECO:0000256" key="6">
    <source>
        <dbReference type="ARBA" id="ARBA00022989"/>
    </source>
</evidence>
<dbReference type="PROSITE" id="PS00216">
    <property type="entry name" value="SUGAR_TRANSPORT_1"/>
    <property type="match status" value="1"/>
</dbReference>
<keyword evidence="6 9" id="KW-1133">Transmembrane helix</keyword>
<evidence type="ECO:0000256" key="4">
    <source>
        <dbReference type="ARBA" id="ARBA00022475"/>
    </source>
</evidence>
<evidence type="ECO:0000256" key="5">
    <source>
        <dbReference type="ARBA" id="ARBA00022692"/>
    </source>
</evidence>
<dbReference type="InterPro" id="IPR011701">
    <property type="entry name" value="MFS"/>
</dbReference>
<dbReference type="GO" id="GO:1990961">
    <property type="term" value="P:xenobiotic detoxification by transmembrane export across the plasma membrane"/>
    <property type="evidence" value="ECO:0007669"/>
    <property type="project" value="InterPro"/>
</dbReference>
<dbReference type="GO" id="GO:0042910">
    <property type="term" value="F:xenobiotic transmembrane transporter activity"/>
    <property type="evidence" value="ECO:0007669"/>
    <property type="project" value="InterPro"/>
</dbReference>
<evidence type="ECO:0000256" key="3">
    <source>
        <dbReference type="ARBA" id="ARBA00022448"/>
    </source>
</evidence>
<dbReference type="InterPro" id="IPR005829">
    <property type="entry name" value="Sugar_transporter_CS"/>
</dbReference>
<dbReference type="InterPro" id="IPR036259">
    <property type="entry name" value="MFS_trans_sf"/>
</dbReference>
<comment type="similarity">
    <text evidence="2">Belongs to the major facilitator superfamily. Bcr/CmlA family.</text>
</comment>
<evidence type="ECO:0000256" key="7">
    <source>
        <dbReference type="ARBA" id="ARBA00023136"/>
    </source>
</evidence>
<feature type="transmembrane region" description="Helical" evidence="9">
    <location>
        <begin position="194"/>
        <end position="213"/>
    </location>
</feature>
<evidence type="ECO:0000313" key="12">
    <source>
        <dbReference type="Proteomes" id="UP000199601"/>
    </source>
</evidence>
<feature type="region of interest" description="Disordered" evidence="8">
    <location>
        <begin position="1"/>
        <end position="25"/>
    </location>
</feature>
<dbReference type="InterPro" id="IPR004812">
    <property type="entry name" value="Efflux_drug-R_Bcr/CmlA"/>
</dbReference>
<dbReference type="PANTHER" id="PTHR42718:SF39">
    <property type="entry name" value="ACTINORHODIN TRANSPORTER-RELATED"/>
    <property type="match status" value="1"/>
</dbReference>
<keyword evidence="5 9" id="KW-0812">Transmembrane</keyword>
<feature type="compositionally biased region" description="Basic and acidic residues" evidence="8">
    <location>
        <begin position="15"/>
        <end position="25"/>
    </location>
</feature>
<feature type="transmembrane region" description="Helical" evidence="9">
    <location>
        <begin position="35"/>
        <end position="53"/>
    </location>
</feature>
<evidence type="ECO:0000313" key="11">
    <source>
        <dbReference type="EMBL" id="CQD04292.1"/>
    </source>
</evidence>
<dbReference type="Gene3D" id="1.20.1720.10">
    <property type="entry name" value="Multidrug resistance protein D"/>
    <property type="match status" value="1"/>
</dbReference>
<evidence type="ECO:0000256" key="8">
    <source>
        <dbReference type="SAM" id="MobiDB-lite"/>
    </source>
</evidence>
<accession>A0A0U1CZU8</accession>
<evidence type="ECO:0000259" key="10">
    <source>
        <dbReference type="PROSITE" id="PS50850"/>
    </source>
</evidence>
<dbReference type="PROSITE" id="PS50850">
    <property type="entry name" value="MFS"/>
    <property type="match status" value="1"/>
</dbReference>
<feature type="transmembrane region" description="Helical" evidence="9">
    <location>
        <begin position="373"/>
        <end position="393"/>
    </location>
</feature>
<dbReference type="SUPFAM" id="SSF103473">
    <property type="entry name" value="MFS general substrate transporter"/>
    <property type="match status" value="1"/>
</dbReference>
<evidence type="ECO:0000256" key="1">
    <source>
        <dbReference type="ARBA" id="ARBA00004651"/>
    </source>
</evidence>